<evidence type="ECO:0000313" key="2">
    <source>
        <dbReference type="EMBL" id="CUV10259.1"/>
    </source>
</evidence>
<dbReference type="GO" id="GO:0019752">
    <property type="term" value="P:carboxylic acid metabolic process"/>
    <property type="evidence" value="ECO:0007669"/>
    <property type="project" value="TreeGrafter"/>
</dbReference>
<dbReference type="InterPro" id="IPR050571">
    <property type="entry name" value="Class-IV_PLP-Dep_Aminotrnsfr"/>
</dbReference>
<organism evidence="2">
    <name type="scientific">hydrothermal vent metagenome</name>
    <dbReference type="NCBI Taxonomy" id="652676"/>
    <lineage>
        <taxon>unclassified sequences</taxon>
        <taxon>metagenomes</taxon>
        <taxon>ecological metagenomes</taxon>
    </lineage>
</organism>
<dbReference type="SUPFAM" id="SSF52540">
    <property type="entry name" value="P-loop containing nucleoside triphosphate hydrolases"/>
    <property type="match status" value="1"/>
</dbReference>
<dbReference type="PANTHER" id="PTHR42743:SF11">
    <property type="entry name" value="AMINODEOXYCHORISMATE LYASE"/>
    <property type="match status" value="1"/>
</dbReference>
<dbReference type="Pfam" id="PF19798">
    <property type="entry name" value="Sulfotransfer_5"/>
    <property type="match status" value="1"/>
</dbReference>
<accession>A0A160VJ17</accession>
<dbReference type="Gene3D" id="3.40.50.300">
    <property type="entry name" value="P-loop containing nucleotide triphosphate hydrolases"/>
    <property type="match status" value="1"/>
</dbReference>
<dbReference type="AlphaFoldDB" id="A0A160VJ17"/>
<reference evidence="2" key="1">
    <citation type="submission" date="2015-10" db="EMBL/GenBank/DDBJ databases">
        <authorList>
            <person name="Gilbert D.G."/>
        </authorList>
    </citation>
    <scope>NUCLEOTIDE SEQUENCE</scope>
</reference>
<evidence type="ECO:0008006" key="3">
    <source>
        <dbReference type="Google" id="ProtNLM"/>
    </source>
</evidence>
<sequence>MDQVRIAMWSGPRNISTTMMRSFSSRSDTFVTDEPFYACYLQRTGLQHPGREEILRSCKRDYHSIINDITSPVPAGKTVWYQKHMAHHLEHDDSLAWTQDLMNCLLIRTPAEVISSFSKKNELTDVNELGYLQQIQLYRYHNNKLPVVDAQDILQDPSGVLSNLCAQCGIPFEEAMLSWAAGPHPADGIWGKYWYDQLWASTAFKPYVQKKVTVSSALATMVDQCMPLYEELYQARITANKK</sequence>
<evidence type="ECO:0000256" key="1">
    <source>
        <dbReference type="ARBA" id="ARBA00009320"/>
    </source>
</evidence>
<protein>
    <recommendedName>
        <fullName evidence="3">Branched-chain-amino-acid aminotransferase-like protein 2</fullName>
    </recommendedName>
</protein>
<dbReference type="InterPro" id="IPR027417">
    <property type="entry name" value="P-loop_NTPase"/>
</dbReference>
<gene>
    <name evidence="2" type="ORF">MGWOODY_Mmi1850</name>
</gene>
<dbReference type="EMBL" id="FAXC01000388">
    <property type="protein sequence ID" value="CUV10259.1"/>
    <property type="molecule type" value="Genomic_DNA"/>
</dbReference>
<comment type="similarity">
    <text evidence="1">Belongs to the class-IV pyridoxal-phosphate-dependent aminotransferase family.</text>
</comment>
<proteinExistence type="inferred from homology"/>
<name>A0A160VJ17_9ZZZZ</name>
<dbReference type="PANTHER" id="PTHR42743">
    <property type="entry name" value="AMINO-ACID AMINOTRANSFERASE"/>
    <property type="match status" value="1"/>
</dbReference>